<dbReference type="PANTHER" id="PTHR43116:SF3">
    <property type="entry name" value="CLASS I PEPTIDE CHAIN RELEASE FACTOR"/>
    <property type="match status" value="1"/>
</dbReference>
<dbReference type="Proteomes" id="UP000606870">
    <property type="component" value="Unassembled WGS sequence"/>
</dbReference>
<evidence type="ECO:0000256" key="5">
    <source>
        <dbReference type="ARBA" id="ARBA00022917"/>
    </source>
</evidence>
<dbReference type="SMART" id="SM00937">
    <property type="entry name" value="PCRF"/>
    <property type="match status" value="1"/>
</dbReference>
<evidence type="ECO:0000313" key="8">
    <source>
        <dbReference type="EMBL" id="MBC3536469.1"/>
    </source>
</evidence>
<comment type="similarity">
    <text evidence="2 6">Belongs to the prokaryotic/mitochondrial release factor family.</text>
</comment>
<evidence type="ECO:0000256" key="1">
    <source>
        <dbReference type="ARBA" id="ARBA00002613"/>
    </source>
</evidence>
<dbReference type="InterPro" id="IPR005139">
    <property type="entry name" value="PCRF"/>
</dbReference>
<dbReference type="Pfam" id="PF03462">
    <property type="entry name" value="PCRF"/>
    <property type="match status" value="1"/>
</dbReference>
<dbReference type="HAMAP" id="MF_00094">
    <property type="entry name" value="Rel_fac_2"/>
    <property type="match status" value="1"/>
</dbReference>
<dbReference type="Gene3D" id="1.20.58.410">
    <property type="entry name" value="Release factor"/>
    <property type="match status" value="1"/>
</dbReference>
<proteinExistence type="inferred from homology"/>
<feature type="domain" description="Prokaryotic-type class I peptide chain release factors" evidence="7">
    <location>
        <begin position="211"/>
        <end position="227"/>
    </location>
</feature>
<keyword evidence="5 6" id="KW-0648">Protein biosynthesis</keyword>
<comment type="PTM">
    <text evidence="6">Methylated by PrmC. Methylation increases the termination efficiency of RF2.</text>
</comment>
<dbReference type="InterPro" id="IPR000352">
    <property type="entry name" value="Pep_chain_release_fac_I"/>
</dbReference>
<dbReference type="InterPro" id="IPR045853">
    <property type="entry name" value="Pep_chain_release_fac_I_sf"/>
</dbReference>
<evidence type="ECO:0000256" key="2">
    <source>
        <dbReference type="ARBA" id="ARBA00010835"/>
    </source>
</evidence>
<sequence length="341" mass="38833">MDLDMQMSDPDFWNDPDKARKISQEATLLKTEVEGHEELATKAADLLDYLEIAMEEKESDLAGEIEEQYNALLKEIERREVLLLLSGEYDTCNAILTFHAGAGGTEAQDWTQMLVRMYTRWAEQHGFKINVMDMQPGDEAGIKSAAFTIEGEYAYGYLKSEKGVHRLVRISPFDAAARRHTSFTAVDVMPELPDDVDIEINMDDVRVDYFRASGAGGQHVNKTSSAVRMTHIPTGIVVQCQNERSQVQNREMCMKYLRARLFELEQEKQAQLKAEIGGEHQAIEWGSQIRSYVFHPYTLVKDHRTNVETGNIQAVMDGNLDMFIEGFLQQQKEKRLAKQSI</sequence>
<protein>
    <recommendedName>
        <fullName evidence="3 6">Peptide chain release factor 2</fullName>
        <shortName evidence="6">RF-2</shortName>
    </recommendedName>
</protein>
<dbReference type="Gene3D" id="3.30.70.1660">
    <property type="match status" value="1"/>
</dbReference>
<feature type="modified residue" description="N5-methylglutamine" evidence="6">
    <location>
        <position position="218"/>
    </location>
</feature>
<evidence type="ECO:0000256" key="3">
    <source>
        <dbReference type="ARBA" id="ARBA00019192"/>
    </source>
</evidence>
<dbReference type="SUPFAM" id="SSF75620">
    <property type="entry name" value="Release factor"/>
    <property type="match status" value="1"/>
</dbReference>
<dbReference type="PANTHER" id="PTHR43116">
    <property type="entry name" value="PEPTIDE CHAIN RELEASE FACTOR 2"/>
    <property type="match status" value="1"/>
</dbReference>
<evidence type="ECO:0000259" key="7">
    <source>
        <dbReference type="PROSITE" id="PS00745"/>
    </source>
</evidence>
<evidence type="ECO:0000313" key="9">
    <source>
        <dbReference type="Proteomes" id="UP000606870"/>
    </source>
</evidence>
<dbReference type="EMBL" id="JACOGK010000009">
    <property type="protein sequence ID" value="MBC3536469.1"/>
    <property type="molecule type" value="Genomic_DNA"/>
</dbReference>
<dbReference type="Pfam" id="PF00472">
    <property type="entry name" value="RF-1"/>
    <property type="match status" value="1"/>
</dbReference>
<dbReference type="InterPro" id="IPR004374">
    <property type="entry name" value="PrfB"/>
</dbReference>
<comment type="caution">
    <text evidence="8">The sequence shown here is derived from an EMBL/GenBank/DDBJ whole genome shotgun (WGS) entry which is preliminary data.</text>
</comment>
<keyword evidence="9" id="KW-1185">Reference proteome</keyword>
<name>A0ABR6VIG1_9FIRM</name>
<dbReference type="Gene3D" id="3.30.160.20">
    <property type="match status" value="1"/>
</dbReference>
<comment type="function">
    <text evidence="1 6">Peptide chain release factor 2 directs the termination of translation in response to the peptide chain termination codons UGA and UAA.</text>
</comment>
<evidence type="ECO:0000256" key="6">
    <source>
        <dbReference type="HAMAP-Rule" id="MF_00094"/>
    </source>
</evidence>
<keyword evidence="4 6" id="KW-0488">Methylation</keyword>
<accession>A0ABR6VIG1</accession>
<dbReference type="NCBIfam" id="TIGR00020">
    <property type="entry name" value="prfB"/>
    <property type="match status" value="1"/>
</dbReference>
<keyword evidence="6" id="KW-0963">Cytoplasm</keyword>
<dbReference type="PROSITE" id="PS00745">
    <property type="entry name" value="RF_PROK_I"/>
    <property type="match status" value="1"/>
</dbReference>
<evidence type="ECO:0000256" key="4">
    <source>
        <dbReference type="ARBA" id="ARBA00022481"/>
    </source>
</evidence>
<gene>
    <name evidence="6 8" type="primary">prfB</name>
    <name evidence="8" type="ORF">H8J70_04290</name>
</gene>
<organism evidence="8 9">
    <name type="scientific">Megasphaera hominis</name>
    <dbReference type="NCBI Taxonomy" id="159836"/>
    <lineage>
        <taxon>Bacteria</taxon>
        <taxon>Bacillati</taxon>
        <taxon>Bacillota</taxon>
        <taxon>Negativicutes</taxon>
        <taxon>Veillonellales</taxon>
        <taxon>Veillonellaceae</taxon>
        <taxon>Megasphaera</taxon>
    </lineage>
</organism>
<comment type="subcellular location">
    <subcellularLocation>
        <location evidence="6">Cytoplasm</location>
    </subcellularLocation>
</comment>
<reference evidence="8 9" key="1">
    <citation type="submission" date="2020-08" db="EMBL/GenBank/DDBJ databases">
        <authorList>
            <person name="Liu C."/>
            <person name="Sun Q."/>
        </authorList>
    </citation>
    <scope>NUCLEOTIDE SEQUENCE [LARGE SCALE GENOMIC DNA]</scope>
    <source>
        <strain evidence="8 9">NSJ-59</strain>
    </source>
</reference>